<gene>
    <name evidence="1" type="ORF">RLT85_03745</name>
</gene>
<sequence length="66" mass="7996">MQSFAESISEDQFKIDLERTLQRKKPFQNFKYAVETSRYRQVRFDFKQSELEKIIINQLESEAFKG</sequence>
<evidence type="ECO:0000313" key="2">
    <source>
        <dbReference type="Proteomes" id="UP001182991"/>
    </source>
</evidence>
<accession>A0ABU2KGC1</accession>
<dbReference type="EMBL" id="JAVRBG010000003">
    <property type="protein sequence ID" value="MDT0293736.1"/>
    <property type="molecule type" value="Genomic_DNA"/>
</dbReference>
<comment type="caution">
    <text evidence="1">The sequence shown here is derived from an EMBL/GenBank/DDBJ whole genome shotgun (WGS) entry which is preliminary data.</text>
</comment>
<keyword evidence="2" id="KW-1185">Reference proteome</keyword>
<organism evidence="1 2">
    <name type="scientific">Mesonia ostreae</name>
    <dbReference type="NCBI Taxonomy" id="861110"/>
    <lineage>
        <taxon>Bacteria</taxon>
        <taxon>Pseudomonadati</taxon>
        <taxon>Bacteroidota</taxon>
        <taxon>Flavobacteriia</taxon>
        <taxon>Flavobacteriales</taxon>
        <taxon>Flavobacteriaceae</taxon>
        <taxon>Mesonia</taxon>
    </lineage>
</organism>
<reference evidence="2" key="1">
    <citation type="submission" date="2023-07" db="EMBL/GenBank/DDBJ databases">
        <title>Isolating and identifying novel microbial strains from the Mariana Trench.</title>
        <authorList>
            <person name="Fu H."/>
        </authorList>
    </citation>
    <scope>NUCLEOTIDE SEQUENCE [LARGE SCALE GENOMIC DNA]</scope>
    <source>
        <strain evidence="2">T-y2</strain>
    </source>
</reference>
<protein>
    <submittedName>
        <fullName evidence="1">Uncharacterized protein</fullName>
    </submittedName>
</protein>
<dbReference type="Proteomes" id="UP001182991">
    <property type="component" value="Unassembled WGS sequence"/>
</dbReference>
<name>A0ABU2KGC1_9FLAO</name>
<evidence type="ECO:0000313" key="1">
    <source>
        <dbReference type="EMBL" id="MDT0293736.1"/>
    </source>
</evidence>
<proteinExistence type="predicted"/>